<organism evidence="4 5">
    <name type="scientific">Streptomyces antibioticus</name>
    <dbReference type="NCBI Taxonomy" id="1890"/>
    <lineage>
        <taxon>Bacteria</taxon>
        <taxon>Bacillati</taxon>
        <taxon>Actinomycetota</taxon>
        <taxon>Actinomycetes</taxon>
        <taxon>Kitasatosporales</taxon>
        <taxon>Streptomycetaceae</taxon>
        <taxon>Streptomyces</taxon>
    </lineage>
</organism>
<name>A0AAE6Y8R2_STRAT</name>
<proteinExistence type="predicted"/>
<dbReference type="InterPro" id="IPR002762">
    <property type="entry name" value="CbiX-like"/>
</dbReference>
<dbReference type="GO" id="GO:0016829">
    <property type="term" value="F:lyase activity"/>
    <property type="evidence" value="ECO:0007669"/>
    <property type="project" value="UniProtKB-KW"/>
</dbReference>
<dbReference type="GO" id="GO:0046872">
    <property type="term" value="F:metal ion binding"/>
    <property type="evidence" value="ECO:0007669"/>
    <property type="project" value="UniProtKB-KW"/>
</dbReference>
<feature type="compositionally biased region" description="Basic residues" evidence="3">
    <location>
        <begin position="16"/>
        <end position="26"/>
    </location>
</feature>
<keyword evidence="1" id="KW-0479">Metal-binding</keyword>
<dbReference type="InterPro" id="IPR050963">
    <property type="entry name" value="Sirohydro_Cobaltochel/CbiX"/>
</dbReference>
<evidence type="ECO:0000256" key="2">
    <source>
        <dbReference type="ARBA" id="ARBA00023239"/>
    </source>
</evidence>
<dbReference type="PANTHER" id="PTHR33542">
    <property type="entry name" value="SIROHYDROCHLORIN FERROCHELATASE, CHLOROPLASTIC"/>
    <property type="match status" value="1"/>
</dbReference>
<feature type="region of interest" description="Disordered" evidence="3">
    <location>
        <begin position="1"/>
        <end position="35"/>
    </location>
</feature>
<sequence length="306" mass="32740">MTASPSPNDEPEHHEPRHHVPRHHEPRHHEPAPHLDSTAHLMNRISTQLTTQLGLVRPDGRRRPGPPALVVVAHGSRDPRALETVRALLDRVRAQRPGLPVHLGHIELNEPLLTDTLAALDARRTPDAVLVPLLLARGYHVRRDIPETAARARVRTRVAAPLGPHPLLADALHARLTEAGWRAPATAAERRASAVVLAAAGSRDPDSAVDARRTAALLAERLGVPVVPAFASTAAPTVPEALRALAARGRDRVAVASCFTAPGRFATECAQAAPGIVSAPLGTHPAMAHLLLHRYDEALQVHSNAA</sequence>
<dbReference type="Pfam" id="PF01903">
    <property type="entry name" value="CbiX"/>
    <property type="match status" value="2"/>
</dbReference>
<dbReference type="AlphaFoldDB" id="A0AAE6Y8R2"/>
<dbReference type="CDD" id="cd03416">
    <property type="entry name" value="CbiX_SirB_N"/>
    <property type="match status" value="1"/>
</dbReference>
<gene>
    <name evidence="4" type="ORF">HCX60_13100</name>
</gene>
<dbReference type="SUPFAM" id="SSF53800">
    <property type="entry name" value="Chelatase"/>
    <property type="match status" value="1"/>
</dbReference>
<dbReference type="Gene3D" id="3.40.50.1400">
    <property type="match status" value="2"/>
</dbReference>
<keyword evidence="2" id="KW-0456">Lyase</keyword>
<accession>A0AAE6Y8R2</accession>
<dbReference type="PANTHER" id="PTHR33542:SF5">
    <property type="entry name" value="FERROCHELATASE CHE1"/>
    <property type="match status" value="1"/>
</dbReference>
<dbReference type="CDD" id="cd03414">
    <property type="entry name" value="CbiX_SirB_C"/>
    <property type="match status" value="1"/>
</dbReference>
<reference evidence="4 5" key="1">
    <citation type="submission" date="2020-03" db="EMBL/GenBank/DDBJ databases">
        <title>Is there a link between lipid content and antibiotic production in Streptomyces?</title>
        <authorList>
            <person name="David M."/>
            <person name="Lejeune C."/>
            <person name="Abreu S."/>
            <person name="Thibessard A."/>
            <person name="Leblond P."/>
            <person name="Chaminade P."/>
            <person name="Virolle M.-J."/>
        </authorList>
    </citation>
    <scope>NUCLEOTIDE SEQUENCE [LARGE SCALE GENOMIC DNA]</scope>
    <source>
        <strain evidence="4 5">DSM 41481</strain>
    </source>
</reference>
<evidence type="ECO:0000313" key="4">
    <source>
        <dbReference type="EMBL" id="QIT44384.1"/>
    </source>
</evidence>
<dbReference type="Proteomes" id="UP000502504">
    <property type="component" value="Chromosome"/>
</dbReference>
<protein>
    <submittedName>
        <fullName evidence="4">Sirohydrochlorin chelatase</fullName>
    </submittedName>
</protein>
<evidence type="ECO:0000313" key="5">
    <source>
        <dbReference type="Proteomes" id="UP000502504"/>
    </source>
</evidence>
<evidence type="ECO:0000256" key="1">
    <source>
        <dbReference type="ARBA" id="ARBA00022723"/>
    </source>
</evidence>
<dbReference type="EMBL" id="CP050692">
    <property type="protein sequence ID" value="QIT44384.1"/>
    <property type="molecule type" value="Genomic_DNA"/>
</dbReference>
<dbReference type="RefSeq" id="WP_078633400.1">
    <property type="nucleotide sequence ID" value="NZ_CM007717.1"/>
</dbReference>
<evidence type="ECO:0000256" key="3">
    <source>
        <dbReference type="SAM" id="MobiDB-lite"/>
    </source>
</evidence>